<reference evidence="1 2" key="1">
    <citation type="submission" date="2021-04" db="EMBL/GenBank/DDBJ databases">
        <authorList>
            <person name="Rakotoarivonina H."/>
        </authorList>
    </citation>
    <scope>NUCLEOTIDE SEQUENCE [LARGE SCALE GENOMIC DNA]</scope>
    <source>
        <strain evidence="1 2">XE</strain>
    </source>
</reference>
<name>A0ABM8UZN2_THEXY</name>
<accession>A0ABM8UZN2</accession>
<dbReference type="Proteomes" id="UP000681526">
    <property type="component" value="Unassembled WGS sequence"/>
</dbReference>
<sequence length="243" mass="28503">MNHQTIRAQLMELADEQYRKFSSSLIPNIGIDRILGVRLPALRKLAKSIARGDLGDWRAYLRHTDNLYFEETMLQGLVIGYAKADLEEKLRHAAAFVPRIDNWSVCDSFCTGLKFAEEHKQRVWEFLQPYLASDREYEIRFGVVMLLNYFADDKYLDRVLQRFDRIKHEGYYVKMAVAWAVSVCYVHNPERTMAYLKDNALDDFTYNKALQKIIESLRVDAETKNRLRGMKRKTGTARRSPQH</sequence>
<evidence type="ECO:0000313" key="1">
    <source>
        <dbReference type="EMBL" id="CAG5077139.1"/>
    </source>
</evidence>
<gene>
    <name evidence="1" type="primary">txxe 414</name>
    <name evidence="1" type="ORF">TXXE_01205</name>
</gene>
<dbReference type="PANTHER" id="PTHR34070">
    <property type="entry name" value="ARMADILLO-TYPE FOLD"/>
    <property type="match status" value="1"/>
</dbReference>
<evidence type="ECO:0000313" key="2">
    <source>
        <dbReference type="Proteomes" id="UP000681526"/>
    </source>
</evidence>
<dbReference type="InterPro" id="IPR016024">
    <property type="entry name" value="ARM-type_fold"/>
</dbReference>
<dbReference type="Gene3D" id="1.25.10.90">
    <property type="match status" value="1"/>
</dbReference>
<keyword evidence="2" id="KW-1185">Reference proteome</keyword>
<dbReference type="InterPro" id="IPR014825">
    <property type="entry name" value="DNA_alkylation"/>
</dbReference>
<proteinExistence type="predicted"/>
<protein>
    <submittedName>
        <fullName evidence="1">Predicted DNA alkylation repair enzyme</fullName>
    </submittedName>
</protein>
<dbReference type="Pfam" id="PF08713">
    <property type="entry name" value="DNA_alkylation"/>
    <property type="match status" value="1"/>
</dbReference>
<dbReference type="PANTHER" id="PTHR34070:SF1">
    <property type="entry name" value="DNA ALKYLATION REPAIR PROTEIN"/>
    <property type="match status" value="1"/>
</dbReference>
<dbReference type="EMBL" id="CAJRAY010000005">
    <property type="protein sequence ID" value="CAG5077139.1"/>
    <property type="molecule type" value="Genomic_DNA"/>
</dbReference>
<dbReference type="RefSeq" id="WP_280529237.1">
    <property type="nucleotide sequence ID" value="NZ_CAJRAY010000005.1"/>
</dbReference>
<dbReference type="SUPFAM" id="SSF48371">
    <property type="entry name" value="ARM repeat"/>
    <property type="match status" value="1"/>
</dbReference>
<organism evidence="1 2">
    <name type="scientific">Thermobacillus xylanilyticus</name>
    <dbReference type="NCBI Taxonomy" id="76633"/>
    <lineage>
        <taxon>Bacteria</taxon>
        <taxon>Bacillati</taxon>
        <taxon>Bacillota</taxon>
        <taxon>Bacilli</taxon>
        <taxon>Bacillales</taxon>
        <taxon>Paenibacillaceae</taxon>
        <taxon>Thermobacillus</taxon>
    </lineage>
</organism>
<comment type="caution">
    <text evidence="1">The sequence shown here is derived from an EMBL/GenBank/DDBJ whole genome shotgun (WGS) entry which is preliminary data.</text>
</comment>
<dbReference type="CDD" id="cd06561">
    <property type="entry name" value="AlkD_like"/>
    <property type="match status" value="1"/>
</dbReference>